<feature type="domain" description="Trs120/TRAPPC9 fourth Ig-like" evidence="7">
    <location>
        <begin position="1130"/>
        <end position="1240"/>
    </location>
</feature>
<evidence type="ECO:0000256" key="2">
    <source>
        <dbReference type="ARBA" id="ARBA00023034"/>
    </source>
</evidence>
<dbReference type="Pfam" id="PF08626">
    <property type="entry name" value="TRAPPC9-Trs120"/>
    <property type="match status" value="2"/>
</dbReference>
<proteinExistence type="predicted"/>
<evidence type="ECO:0000259" key="5">
    <source>
        <dbReference type="Pfam" id="PF26254"/>
    </source>
</evidence>
<name>A0A0W4ZE92_PNEC8</name>
<dbReference type="Pfam" id="PF26282">
    <property type="entry name" value="Ig_TRAPPC9-Trs120_3rd"/>
    <property type="match status" value="1"/>
</dbReference>
<dbReference type="Pfam" id="PF26283">
    <property type="entry name" value="Ig_TRAPPC9-Trs120_4th"/>
    <property type="match status" value="1"/>
</dbReference>
<reference evidence="9" key="1">
    <citation type="journal article" date="2016" name="Nat. Commun.">
        <title>Genome analysis of three Pneumocystis species reveals adaptation mechanisms to life exclusively in mammalian hosts.</title>
        <authorList>
            <person name="Ma L."/>
            <person name="Chen Z."/>
            <person name="Huang D.W."/>
            <person name="Kutty G."/>
            <person name="Ishihara M."/>
            <person name="Wang H."/>
            <person name="Abouelleil A."/>
            <person name="Bishop L."/>
            <person name="Davey E."/>
            <person name="Deng R."/>
            <person name="Deng X."/>
            <person name="Fan L."/>
            <person name="Fantoni G."/>
            <person name="Fitzgerald M."/>
            <person name="Gogineni E."/>
            <person name="Goldberg J.M."/>
            <person name="Handley G."/>
            <person name="Hu X."/>
            <person name="Huber C."/>
            <person name="Jiao X."/>
            <person name="Jones K."/>
            <person name="Levin J.Z."/>
            <person name="Liu Y."/>
            <person name="Macdonald P."/>
            <person name="Melnikov A."/>
            <person name="Raley C."/>
            <person name="Sassi M."/>
            <person name="Sherman B.T."/>
            <person name="Song X."/>
            <person name="Sykes S."/>
            <person name="Tran B."/>
            <person name="Walsh L."/>
            <person name="Xia Y."/>
            <person name="Yang J."/>
            <person name="Young S."/>
            <person name="Zeng Q."/>
            <person name="Zheng X."/>
            <person name="Stephens R."/>
            <person name="Nusbaum C."/>
            <person name="Birren B.W."/>
            <person name="Azadi P."/>
            <person name="Lempicki R.A."/>
            <person name="Cuomo C.A."/>
            <person name="Kovacs J.A."/>
        </authorList>
    </citation>
    <scope>NUCLEOTIDE SEQUENCE [LARGE SCALE GENOMIC DNA]</scope>
    <source>
        <strain evidence="9">B80</strain>
    </source>
</reference>
<protein>
    <submittedName>
        <fullName evidence="8">Uncharacterized protein</fullName>
    </submittedName>
</protein>
<feature type="domain" description="Trs120/TRAPPC9 TPR region" evidence="4">
    <location>
        <begin position="305"/>
        <end position="574"/>
    </location>
</feature>
<accession>A0A0W4ZE92</accession>
<evidence type="ECO:0000313" key="8">
    <source>
        <dbReference type="EMBL" id="KTW26700.1"/>
    </source>
</evidence>
<dbReference type="RefSeq" id="XP_018225035.1">
    <property type="nucleotide sequence ID" value="XM_018371236.1"/>
</dbReference>
<comment type="subcellular location">
    <subcellularLocation>
        <location evidence="1">Golgi apparatus</location>
    </subcellularLocation>
</comment>
<gene>
    <name evidence="8" type="ORF">T552_02706</name>
</gene>
<evidence type="ECO:0000256" key="1">
    <source>
        <dbReference type="ARBA" id="ARBA00004555"/>
    </source>
</evidence>
<evidence type="ECO:0000259" key="6">
    <source>
        <dbReference type="Pfam" id="PF26282"/>
    </source>
</evidence>
<dbReference type="PANTHER" id="PTHR21512:SF5">
    <property type="entry name" value="TRAFFICKING PROTEIN PARTICLE COMPLEX SUBUNIT 9"/>
    <property type="match status" value="1"/>
</dbReference>
<dbReference type="InterPro" id="IPR058565">
    <property type="entry name" value="Ig_TRAPPC9_Trs120_1st"/>
</dbReference>
<dbReference type="InterPro" id="IPR058564">
    <property type="entry name" value="TPR_TRAPPC9_Trs120"/>
</dbReference>
<evidence type="ECO:0000259" key="4">
    <source>
        <dbReference type="Pfam" id="PF26251"/>
    </source>
</evidence>
<feature type="domain" description="Trs120/TRAPPC9 third Ig-like" evidence="6">
    <location>
        <begin position="938"/>
        <end position="1112"/>
    </location>
</feature>
<feature type="domain" description="Trs120/TRAPPC9 N-terminal" evidence="3">
    <location>
        <begin position="49"/>
        <end position="179"/>
    </location>
</feature>
<dbReference type="InterPro" id="IPR058563">
    <property type="entry name" value="Trs120_TRAPPC9_N"/>
</dbReference>
<dbReference type="Proteomes" id="UP000054454">
    <property type="component" value="Unassembled WGS sequence"/>
</dbReference>
<evidence type="ECO:0000259" key="7">
    <source>
        <dbReference type="Pfam" id="PF26283"/>
    </source>
</evidence>
<feature type="domain" description="Trs120/TRAPPC9 first Ig-like" evidence="5">
    <location>
        <begin position="589"/>
        <end position="770"/>
    </location>
</feature>
<dbReference type="GO" id="GO:0005802">
    <property type="term" value="C:trans-Golgi network"/>
    <property type="evidence" value="ECO:0007669"/>
    <property type="project" value="TreeGrafter"/>
</dbReference>
<keyword evidence="2" id="KW-0333">Golgi apparatus</keyword>
<comment type="caution">
    <text evidence="8">The sequence shown here is derived from an EMBL/GenBank/DDBJ whole genome shotgun (WGS) entry which is preliminary data.</text>
</comment>
<dbReference type="PANTHER" id="PTHR21512">
    <property type="entry name" value="TRAFFICKING PROTEIN PARTICLE COMPLEX SUBUNIT 9"/>
    <property type="match status" value="1"/>
</dbReference>
<dbReference type="VEuPathDB" id="FungiDB:T552_02706"/>
<dbReference type="GeneID" id="28937439"/>
<evidence type="ECO:0000259" key="3">
    <source>
        <dbReference type="Pfam" id="PF08626"/>
    </source>
</evidence>
<dbReference type="AlphaFoldDB" id="A0A0W4ZE92"/>
<dbReference type="Pfam" id="PF26254">
    <property type="entry name" value="Ig_TRAPPC9-Trs120_1st"/>
    <property type="match status" value="1"/>
</dbReference>
<evidence type="ECO:0000313" key="9">
    <source>
        <dbReference type="Proteomes" id="UP000054454"/>
    </source>
</evidence>
<dbReference type="InterPro" id="IPR058567">
    <property type="entry name" value="Ig_TRAPPC9_Trs120_3rd"/>
</dbReference>
<dbReference type="OrthoDB" id="27962at2759"/>
<feature type="domain" description="Trs120/TRAPPC9 N-terminal" evidence="3">
    <location>
        <begin position="203"/>
        <end position="269"/>
    </location>
</feature>
<dbReference type="EMBL" id="LFVZ01000012">
    <property type="protein sequence ID" value="KTW26700.1"/>
    <property type="molecule type" value="Genomic_DNA"/>
</dbReference>
<dbReference type="Pfam" id="PF26251">
    <property type="entry name" value="TPR_TRAPPC9-Trs120"/>
    <property type="match status" value="1"/>
</dbReference>
<dbReference type="Pfam" id="PF26280">
    <property type="entry name" value="Ig_TRAPPC9-Trs120_2nd"/>
    <property type="match status" value="1"/>
</dbReference>
<sequence>MHVFSYVRASRIRVLVRGEPIVLEGLERVNPINIRSLERKKGILKENELQDGQIMYEFMLRNEVHYEWMEMFEMSRRIWVIISVFDGGKEGWKEGIRREMRWIRERYGSVNVIRFLVKNLVSKEDIDGIEVRGMREEGEMEENEWKEFIYEITYSLIEEIEKIMIKIQERRSILSPYVVRFTEKGERMEEYEEEMEKIEGGNLLKGRKMKILGDLYLLAGCTLEALKKYTESAMLAKMSKDYIWHGSALEGIGVCLVVLSFLQIEYQIPITTLPSSPPQLDKIGSMKMMTFKEIDLNVSKPHVLDFLLDLHMNVIDLYQKSYNCSNERVPTLCFSESVLRFGKLLSLVHLAGGWNHIALRSIIYDEFYLIPKTHVSGYPPKADIASWSMRAYTPYLSELDVIDKCRIYGGLASILGMIGFRRARAMFLREIISTLTSVLISSKVDGITDDTVRLIAQIALSNYSISPKHSNMQNSSFLIHNLLDDLCDCYGILRMDERCKSRSQVELLEKYGWPSLKITILKECISFCEALPDFSGVLNFTTKILSIASIYLSRDNQIRLASNIPRIILAVRSLGLDELEADYWDRDIVQSIEFIPGSSKFTPILHSSSELNTVDKDDNHSKDPFIYNPFIKKSNVPVKHLLVEGDVAEFKIVLHNPLSFELECVDISLFTEGVEFESQSTSVVIGPQRIHVVRLFGCPKKPGEFVVKGCRIHLSGCKDDIFLVNRGLSSVEHEQLFLNVFFEGKIKSMGLNVYSAIKSSIMSSKNEEIPLKNIISSIPMTIEESFEVLPAQPTLIVTRTSLVNGSIMLLEGERCTFTITIKNVSHITINFLLVSFVDSTINPLKDALASKNISREEIYELELFLHERQAFIWNKKASHFSLKPDCEEVLEIEILGKRGLTDGKIQIDYGKVDDNSSHGRFYTRRVVVPVIVTVNASLELVNCDIINYVNDNKERENISDISEEMGSLFQYAETRGHEGVEYCLGLLDFRNIWPKPLCVYLNVQNEGDELLKIEKLIYPGETNRLIFPLKRMYISRENSQKPIPTASARQFVVSNTKKDFEVNDYQQRESFWLREALFKIINGTWTQPGTDRKGVVELRGLRMTPKMVYSLKVEDISVLLEISGTVKKIQRFTWLVKLYEFVTFTLKIINRKEYPIKTLVRIQPSLRYQNQTFVDLSRCIAFNGVMQTVLPLIESQQFHEEKYTAVFMNRGEYEIMASIQELCGPDKGRMHVSRDHLIVKCVDDIEL</sequence>
<keyword evidence="9" id="KW-1185">Reference proteome</keyword>
<dbReference type="InterPro" id="IPR013935">
    <property type="entry name" value="Trs120_TRAPPC9"/>
</dbReference>
<dbReference type="InterPro" id="IPR058568">
    <property type="entry name" value="Ig_TRAPPC9_Trs120_4th"/>
</dbReference>
<organism evidence="8 9">
    <name type="scientific">Pneumocystis carinii (strain B80)</name>
    <name type="common">Rat pneumocystis pneumonia agent</name>
    <name type="synonym">Pneumocystis carinii f. sp. carinii</name>
    <dbReference type="NCBI Taxonomy" id="1408658"/>
    <lineage>
        <taxon>Eukaryota</taxon>
        <taxon>Fungi</taxon>
        <taxon>Dikarya</taxon>
        <taxon>Ascomycota</taxon>
        <taxon>Taphrinomycotina</taxon>
        <taxon>Pneumocystomycetes</taxon>
        <taxon>Pneumocystaceae</taxon>
        <taxon>Pneumocystis</taxon>
    </lineage>
</organism>